<dbReference type="SMART" id="SM00500">
    <property type="entry name" value="SFM"/>
    <property type="match status" value="1"/>
</dbReference>
<dbReference type="FunFam" id="1.20.940.10:FF:000004">
    <property type="entry name" value="Pre-mRNA-splicing factor 18"/>
    <property type="match status" value="1"/>
</dbReference>
<evidence type="ECO:0000256" key="5">
    <source>
        <dbReference type="ARBA" id="ARBA00022728"/>
    </source>
</evidence>
<keyword evidence="6" id="KW-0508">mRNA splicing</keyword>
<feature type="compositionally biased region" description="Low complexity" evidence="8">
    <location>
        <begin position="49"/>
        <end position="64"/>
    </location>
</feature>
<comment type="similarity">
    <text evidence="2">Belongs to the PRP18 family.</text>
</comment>
<dbReference type="InterPro" id="IPR036285">
    <property type="entry name" value="PRP4-like_sf"/>
</dbReference>
<dbReference type="Gene3D" id="1.20.940.10">
    <property type="entry name" value="Functional domain of the splicing factor Prp18"/>
    <property type="match status" value="1"/>
</dbReference>
<evidence type="ECO:0000256" key="1">
    <source>
        <dbReference type="ARBA" id="ARBA00004123"/>
    </source>
</evidence>
<dbReference type="PANTHER" id="PTHR13007">
    <property type="entry name" value="PRE-MRNA SPLICING FACTOR-RELATED"/>
    <property type="match status" value="1"/>
</dbReference>
<dbReference type="GO" id="GO:0008380">
    <property type="term" value="P:RNA splicing"/>
    <property type="evidence" value="ECO:0007669"/>
    <property type="project" value="UniProtKB-KW"/>
</dbReference>
<feature type="compositionally biased region" description="Basic and acidic residues" evidence="8">
    <location>
        <begin position="138"/>
        <end position="155"/>
    </location>
</feature>
<evidence type="ECO:0000259" key="9">
    <source>
        <dbReference type="SMART" id="SM00500"/>
    </source>
</evidence>
<keyword evidence="4" id="KW-0507">mRNA processing</keyword>
<evidence type="ECO:0000256" key="8">
    <source>
        <dbReference type="SAM" id="MobiDB-lite"/>
    </source>
</evidence>
<feature type="domain" description="Pre-mRNA processing factor 4 (PRP4)-like" evidence="9">
    <location>
        <begin position="75"/>
        <end position="125"/>
    </location>
</feature>
<evidence type="ECO:0000256" key="3">
    <source>
        <dbReference type="ARBA" id="ARBA00018242"/>
    </source>
</evidence>
<evidence type="ECO:0000313" key="11">
    <source>
        <dbReference type="Proteomes" id="UP000251960"/>
    </source>
</evidence>
<gene>
    <name evidence="10" type="primary">Prpf18_3</name>
    <name evidence="10" type="ORF">Zm00014a_035215</name>
</gene>
<comment type="caution">
    <text evidence="10">The sequence shown here is derived from an EMBL/GenBank/DDBJ whole genome shotgun (WGS) entry which is preliminary data.</text>
</comment>
<evidence type="ECO:0000256" key="6">
    <source>
        <dbReference type="ARBA" id="ARBA00023187"/>
    </source>
</evidence>
<dbReference type="GO" id="GO:0006397">
    <property type="term" value="P:mRNA processing"/>
    <property type="evidence" value="ECO:0007669"/>
    <property type="project" value="UniProtKB-KW"/>
</dbReference>
<dbReference type="GO" id="GO:0005681">
    <property type="term" value="C:spliceosomal complex"/>
    <property type="evidence" value="ECO:0007669"/>
    <property type="project" value="UniProtKB-KW"/>
</dbReference>
<dbReference type="PANTHER" id="PTHR13007:SF19">
    <property type="entry name" value="PRE-MRNA-SPLICING FACTOR 18"/>
    <property type="match status" value="1"/>
</dbReference>
<protein>
    <recommendedName>
        <fullName evidence="3">Pre-mRNA-splicing factor 18</fullName>
    </recommendedName>
</protein>
<evidence type="ECO:0000256" key="2">
    <source>
        <dbReference type="ARBA" id="ARBA00008137"/>
    </source>
</evidence>
<feature type="region of interest" description="Disordered" evidence="8">
    <location>
        <begin position="138"/>
        <end position="183"/>
    </location>
</feature>
<keyword evidence="7" id="KW-0539">Nucleus</keyword>
<keyword evidence="5" id="KW-0747">Spliceosome</keyword>
<comment type="subcellular location">
    <subcellularLocation>
        <location evidence="1">Nucleus</location>
    </subcellularLocation>
</comment>
<accession>A0A3L6GBA3</accession>
<dbReference type="InterPro" id="IPR004098">
    <property type="entry name" value="Prp18"/>
</dbReference>
<sequence>MDLLKRELEKKRKAATADFGGKSFVRRSELEQKQLQKRRDEHRQLLAKAGTSAPSANSAAAATGSEERRIDELDLPRHEVVRRLRVLREPVTLFGEDDDVRLARFKLVLKSGVIDDIDMTEGQTNDFLRDMIEMRKRQKAGRDTYAKGKSKRVDGGDGGAAGGSADDGDAKGSGDDTDADKDSKRMRTKFEELCNEDKILVFFKKLLNEWNQELDEMTELEKRTAKGKSMVATFKQCARYLSPLFEFCRKKVLPDDIRRALLVIVECCMKRDYLAAMDQYIKLAIGNAPWPIGVTMVGIHERSAREKIHTNSVAHIMNDETTRKYLQSIKRLMTLSQRRYPALPSKSVEFNSLANGSDLQALLSE</sequence>
<feature type="compositionally biased region" description="Basic and acidic residues" evidence="8">
    <location>
        <begin position="168"/>
        <end position="183"/>
    </location>
</feature>
<feature type="region of interest" description="Disordered" evidence="8">
    <location>
        <begin position="47"/>
        <end position="70"/>
    </location>
</feature>
<dbReference type="SUPFAM" id="SSF158230">
    <property type="entry name" value="PRP4-like"/>
    <property type="match status" value="1"/>
</dbReference>
<evidence type="ECO:0000313" key="10">
    <source>
        <dbReference type="EMBL" id="PWZ45656.1"/>
    </source>
</evidence>
<reference evidence="10 11" key="1">
    <citation type="journal article" date="2018" name="Nat. Genet.">
        <title>Extensive intraspecific gene order and gene structural variations between Mo17 and other maize genomes.</title>
        <authorList>
            <person name="Sun S."/>
            <person name="Zhou Y."/>
            <person name="Chen J."/>
            <person name="Shi J."/>
            <person name="Zhao H."/>
            <person name="Zhao H."/>
            <person name="Song W."/>
            <person name="Zhang M."/>
            <person name="Cui Y."/>
            <person name="Dong X."/>
            <person name="Liu H."/>
            <person name="Ma X."/>
            <person name="Jiao Y."/>
            <person name="Wang B."/>
            <person name="Wei X."/>
            <person name="Stein J.C."/>
            <person name="Glaubitz J.C."/>
            <person name="Lu F."/>
            <person name="Yu G."/>
            <person name="Liang C."/>
            <person name="Fengler K."/>
            <person name="Li B."/>
            <person name="Rafalski A."/>
            <person name="Schnable P.S."/>
            <person name="Ware D.H."/>
            <person name="Buckler E.S."/>
            <person name="Lai J."/>
        </authorList>
    </citation>
    <scope>NUCLEOTIDE SEQUENCE [LARGE SCALE GENOMIC DNA]</scope>
    <source>
        <strain evidence="11">cv. Missouri 17</strain>
        <tissue evidence="10">Seedling</tissue>
    </source>
</reference>
<dbReference type="Pfam" id="PF02840">
    <property type="entry name" value="Prp18"/>
    <property type="match status" value="1"/>
</dbReference>
<dbReference type="Pfam" id="PF08799">
    <property type="entry name" value="PRP4"/>
    <property type="match status" value="1"/>
</dbReference>
<organism evidence="10 11">
    <name type="scientific">Zea mays</name>
    <name type="common">Maize</name>
    <dbReference type="NCBI Taxonomy" id="4577"/>
    <lineage>
        <taxon>Eukaryota</taxon>
        <taxon>Viridiplantae</taxon>
        <taxon>Streptophyta</taxon>
        <taxon>Embryophyta</taxon>
        <taxon>Tracheophyta</taxon>
        <taxon>Spermatophyta</taxon>
        <taxon>Magnoliopsida</taxon>
        <taxon>Liliopsida</taxon>
        <taxon>Poales</taxon>
        <taxon>Poaceae</taxon>
        <taxon>PACMAD clade</taxon>
        <taxon>Panicoideae</taxon>
        <taxon>Andropogonodae</taxon>
        <taxon>Andropogoneae</taxon>
        <taxon>Tripsacinae</taxon>
        <taxon>Zea</taxon>
    </lineage>
</organism>
<dbReference type="ExpressionAtlas" id="A0A3L6GBA3">
    <property type="expression patterns" value="baseline and differential"/>
</dbReference>
<evidence type="ECO:0000256" key="7">
    <source>
        <dbReference type="ARBA" id="ARBA00023242"/>
    </source>
</evidence>
<dbReference type="EMBL" id="NCVQ01000002">
    <property type="protein sequence ID" value="PWZ45656.1"/>
    <property type="molecule type" value="Genomic_DNA"/>
</dbReference>
<dbReference type="SUPFAM" id="SSF47938">
    <property type="entry name" value="Functional domain of the splicing factor Prp18"/>
    <property type="match status" value="1"/>
</dbReference>
<evidence type="ECO:0000256" key="4">
    <source>
        <dbReference type="ARBA" id="ARBA00022664"/>
    </source>
</evidence>
<dbReference type="Gene3D" id="4.10.280.110">
    <property type="entry name" value="Pre-mRNA processing factor 4 domain"/>
    <property type="match status" value="1"/>
</dbReference>
<dbReference type="InterPro" id="IPR039979">
    <property type="entry name" value="PRPF18"/>
</dbReference>
<dbReference type="AlphaFoldDB" id="A0A3L6GBA3"/>
<dbReference type="InterPro" id="IPR014906">
    <property type="entry name" value="PRP4-like"/>
</dbReference>
<dbReference type="FunFam" id="4.10.280.110:FF:000005">
    <property type="entry name" value="Pre-mRNA-splicing factor 18"/>
    <property type="match status" value="1"/>
</dbReference>
<proteinExistence type="inferred from homology"/>
<dbReference type="Proteomes" id="UP000251960">
    <property type="component" value="Chromosome 10"/>
</dbReference>
<name>A0A3L6GBA3_MAIZE</name>